<feature type="transmembrane region" description="Helical" evidence="6">
    <location>
        <begin position="67"/>
        <end position="89"/>
    </location>
</feature>
<reference evidence="8 9" key="1">
    <citation type="submission" date="2018-08" db="EMBL/GenBank/DDBJ databases">
        <authorList>
            <person name="Laetsch R D."/>
            <person name="Stevens L."/>
            <person name="Kumar S."/>
            <person name="Blaxter L. M."/>
        </authorList>
    </citation>
    <scope>NUCLEOTIDE SEQUENCE [LARGE SCALE GENOMIC DNA]</scope>
</reference>
<feature type="non-terminal residue" evidence="8">
    <location>
        <position position="209"/>
    </location>
</feature>
<keyword evidence="4 6" id="KW-1133">Transmembrane helix</keyword>
<feature type="transmembrane region" description="Helical" evidence="6">
    <location>
        <begin position="126"/>
        <end position="149"/>
    </location>
</feature>
<accession>A0A3P6TP25</accession>
<dbReference type="Pfam" id="PF01490">
    <property type="entry name" value="Aa_trans"/>
    <property type="match status" value="1"/>
</dbReference>
<gene>
    <name evidence="8" type="ORF">NLS_LOCUS5932</name>
</gene>
<evidence type="ECO:0000256" key="6">
    <source>
        <dbReference type="SAM" id="Phobius"/>
    </source>
</evidence>
<feature type="non-terminal residue" evidence="8">
    <location>
        <position position="1"/>
    </location>
</feature>
<evidence type="ECO:0000256" key="5">
    <source>
        <dbReference type="ARBA" id="ARBA00023136"/>
    </source>
</evidence>
<evidence type="ECO:0000313" key="8">
    <source>
        <dbReference type="EMBL" id="VDK82825.1"/>
    </source>
</evidence>
<feature type="domain" description="Amino acid transporter transmembrane" evidence="7">
    <location>
        <begin position="2"/>
        <end position="205"/>
    </location>
</feature>
<proteinExistence type="predicted"/>
<dbReference type="STRING" id="42156.A0A3P6TP25"/>
<evidence type="ECO:0000313" key="9">
    <source>
        <dbReference type="Proteomes" id="UP000277928"/>
    </source>
</evidence>
<dbReference type="Proteomes" id="UP000277928">
    <property type="component" value="Unassembled WGS sequence"/>
</dbReference>
<dbReference type="EMBL" id="UYRX01000482">
    <property type="protein sequence ID" value="VDK82825.1"/>
    <property type="molecule type" value="Genomic_DNA"/>
</dbReference>
<dbReference type="OMA" id="VQMNITS"/>
<evidence type="ECO:0000256" key="1">
    <source>
        <dbReference type="ARBA" id="ARBA00004370"/>
    </source>
</evidence>
<feature type="transmembrane region" description="Helical" evidence="6">
    <location>
        <begin position="169"/>
        <end position="190"/>
    </location>
</feature>
<evidence type="ECO:0000256" key="3">
    <source>
        <dbReference type="ARBA" id="ARBA00022692"/>
    </source>
</evidence>
<dbReference type="InterPro" id="IPR013057">
    <property type="entry name" value="AA_transpt_TM"/>
</dbReference>
<feature type="transmembrane region" description="Helical" evidence="6">
    <location>
        <begin position="6"/>
        <end position="27"/>
    </location>
</feature>
<sequence>MARSGSFSGIIIMILIAVTFCYTACTLSDNWIIMCNRWTLYAKHCRKPYPEMAYRAMGAGARSVCSSILNTVFFGVAVVFCLLSAYIINDFIVSIANYDIGFCNVLLFVAIAIYPVTLLRSPQDFWWAVVLAMLTTLFAVTLILIGSWLDYGKCSGTVRDSKPIIHFDGTIASLGTYIFGFGGHIVFPSVQHDMKQPKHFTRSAILAYV</sequence>
<keyword evidence="2" id="KW-0813">Transport</keyword>
<dbReference type="GO" id="GO:0016020">
    <property type="term" value="C:membrane"/>
    <property type="evidence" value="ECO:0007669"/>
    <property type="project" value="UniProtKB-SubCell"/>
</dbReference>
<protein>
    <recommendedName>
        <fullName evidence="7">Amino acid transporter transmembrane domain-containing protein</fullName>
    </recommendedName>
</protein>
<organism evidence="8 9">
    <name type="scientific">Litomosoides sigmodontis</name>
    <name type="common">Filarial nematode worm</name>
    <dbReference type="NCBI Taxonomy" id="42156"/>
    <lineage>
        <taxon>Eukaryota</taxon>
        <taxon>Metazoa</taxon>
        <taxon>Ecdysozoa</taxon>
        <taxon>Nematoda</taxon>
        <taxon>Chromadorea</taxon>
        <taxon>Rhabditida</taxon>
        <taxon>Spirurina</taxon>
        <taxon>Spiruromorpha</taxon>
        <taxon>Filarioidea</taxon>
        <taxon>Onchocercidae</taxon>
        <taxon>Litomosoides</taxon>
    </lineage>
</organism>
<dbReference type="PANTHER" id="PTHR48017">
    <property type="entry name" value="OS05G0424000 PROTEIN-RELATED"/>
    <property type="match status" value="1"/>
</dbReference>
<evidence type="ECO:0000256" key="4">
    <source>
        <dbReference type="ARBA" id="ARBA00022989"/>
    </source>
</evidence>
<name>A0A3P6TP25_LITSI</name>
<evidence type="ECO:0000256" key="2">
    <source>
        <dbReference type="ARBA" id="ARBA00022448"/>
    </source>
</evidence>
<evidence type="ECO:0000259" key="7">
    <source>
        <dbReference type="Pfam" id="PF01490"/>
    </source>
</evidence>
<dbReference type="AlphaFoldDB" id="A0A3P6TP25"/>
<keyword evidence="5 6" id="KW-0472">Membrane</keyword>
<dbReference type="OrthoDB" id="40134at2759"/>
<comment type="subcellular location">
    <subcellularLocation>
        <location evidence="1">Membrane</location>
    </subcellularLocation>
</comment>
<keyword evidence="3 6" id="KW-0812">Transmembrane</keyword>
<feature type="transmembrane region" description="Helical" evidence="6">
    <location>
        <begin position="95"/>
        <end position="114"/>
    </location>
</feature>
<keyword evidence="9" id="KW-1185">Reference proteome</keyword>